<dbReference type="Proteomes" id="UP000327044">
    <property type="component" value="Unassembled WGS sequence"/>
</dbReference>
<feature type="domain" description="Ig-like" evidence="8">
    <location>
        <begin position="231"/>
        <end position="303"/>
    </location>
</feature>
<gene>
    <name evidence="9" type="ORF">PPYR_02640</name>
</gene>
<feature type="domain" description="Ig-like" evidence="8">
    <location>
        <begin position="1"/>
        <end position="120"/>
    </location>
</feature>
<feature type="non-terminal residue" evidence="9">
    <location>
        <position position="1"/>
    </location>
</feature>
<proteinExistence type="predicted"/>
<keyword evidence="4 7" id="KW-0472">Membrane</keyword>
<dbReference type="SUPFAM" id="SSF49265">
    <property type="entry name" value="Fibronectin type III"/>
    <property type="match status" value="1"/>
</dbReference>
<dbReference type="InterPro" id="IPR007110">
    <property type="entry name" value="Ig-like_dom"/>
</dbReference>
<dbReference type="Pfam" id="PF08205">
    <property type="entry name" value="C2-set_2"/>
    <property type="match status" value="1"/>
</dbReference>
<comment type="caution">
    <text evidence="9">The sequence shown here is derived from an EMBL/GenBank/DDBJ whole genome shotgun (WGS) entry which is preliminary data.</text>
</comment>
<dbReference type="InterPro" id="IPR036116">
    <property type="entry name" value="FN3_sf"/>
</dbReference>
<dbReference type="InterPro" id="IPR013106">
    <property type="entry name" value="Ig_V-set"/>
</dbReference>
<dbReference type="InParanoid" id="A0A5N4B9C4"/>
<feature type="domain" description="Ig-like" evidence="8">
    <location>
        <begin position="125"/>
        <end position="224"/>
    </location>
</feature>
<dbReference type="InterPro" id="IPR003598">
    <property type="entry name" value="Ig_sub2"/>
</dbReference>
<evidence type="ECO:0000256" key="5">
    <source>
        <dbReference type="ARBA" id="ARBA00023157"/>
    </source>
</evidence>
<keyword evidence="10" id="KW-1185">Reference proteome</keyword>
<dbReference type="CDD" id="cd00096">
    <property type="entry name" value="Ig"/>
    <property type="match status" value="1"/>
</dbReference>
<dbReference type="InterPro" id="IPR036179">
    <property type="entry name" value="Ig-like_dom_sf"/>
</dbReference>
<dbReference type="SMART" id="SM00408">
    <property type="entry name" value="IGc2"/>
    <property type="match status" value="3"/>
</dbReference>
<evidence type="ECO:0000256" key="2">
    <source>
        <dbReference type="ARBA" id="ARBA00022692"/>
    </source>
</evidence>
<evidence type="ECO:0000256" key="3">
    <source>
        <dbReference type="ARBA" id="ARBA00022989"/>
    </source>
</evidence>
<evidence type="ECO:0000259" key="8">
    <source>
        <dbReference type="PROSITE" id="PS50835"/>
    </source>
</evidence>
<protein>
    <recommendedName>
        <fullName evidence="8">Ig-like domain-containing protein</fullName>
    </recommendedName>
</protein>
<accession>A0A5N4B9C4</accession>
<feature type="domain" description="Ig-like" evidence="8">
    <location>
        <begin position="330"/>
        <end position="422"/>
    </location>
</feature>
<evidence type="ECO:0000256" key="6">
    <source>
        <dbReference type="SAM" id="MobiDB-lite"/>
    </source>
</evidence>
<organism evidence="9 10">
    <name type="scientific">Photinus pyralis</name>
    <name type="common">Common eastern firefly</name>
    <name type="synonym">Lampyris pyralis</name>
    <dbReference type="NCBI Taxonomy" id="7054"/>
    <lineage>
        <taxon>Eukaryota</taxon>
        <taxon>Metazoa</taxon>
        <taxon>Ecdysozoa</taxon>
        <taxon>Arthropoda</taxon>
        <taxon>Hexapoda</taxon>
        <taxon>Insecta</taxon>
        <taxon>Pterygota</taxon>
        <taxon>Neoptera</taxon>
        <taxon>Endopterygota</taxon>
        <taxon>Coleoptera</taxon>
        <taxon>Polyphaga</taxon>
        <taxon>Elateriformia</taxon>
        <taxon>Elateroidea</taxon>
        <taxon>Lampyridae</taxon>
        <taxon>Lampyrinae</taxon>
        <taxon>Photinus</taxon>
    </lineage>
</organism>
<dbReference type="SMART" id="SM00409">
    <property type="entry name" value="IG"/>
    <property type="match status" value="3"/>
</dbReference>
<reference evidence="9 10" key="1">
    <citation type="journal article" date="2018" name="Elife">
        <title>Firefly genomes illuminate parallel origins of bioluminescence in beetles.</title>
        <authorList>
            <person name="Fallon T.R."/>
            <person name="Lower S.E."/>
            <person name="Chang C.H."/>
            <person name="Bessho-Uehara M."/>
            <person name="Martin G.J."/>
            <person name="Bewick A.J."/>
            <person name="Behringer M."/>
            <person name="Debat H.J."/>
            <person name="Wong I."/>
            <person name="Day J.C."/>
            <person name="Suvorov A."/>
            <person name="Silva C.J."/>
            <person name="Stanger-Hall K.F."/>
            <person name="Hall D.W."/>
            <person name="Schmitz R.J."/>
            <person name="Nelson D.R."/>
            <person name="Lewis S.M."/>
            <person name="Shigenobu S."/>
            <person name="Bybee S.M."/>
            <person name="Larracuente A.M."/>
            <person name="Oba Y."/>
            <person name="Weng J.K."/>
        </authorList>
    </citation>
    <scope>NUCLEOTIDE SEQUENCE [LARGE SCALE GENOMIC DNA]</scope>
    <source>
        <strain evidence="9">1611_PpyrPB1</strain>
        <tissue evidence="9">Whole body</tissue>
    </source>
</reference>
<name>A0A5N4B9C4_PHOPY</name>
<dbReference type="Gene3D" id="2.60.40.10">
    <property type="entry name" value="Immunoglobulins"/>
    <property type="match status" value="5"/>
</dbReference>
<dbReference type="PROSITE" id="PS50835">
    <property type="entry name" value="IG_LIKE"/>
    <property type="match status" value="5"/>
</dbReference>
<evidence type="ECO:0000313" key="10">
    <source>
        <dbReference type="Proteomes" id="UP000327044"/>
    </source>
</evidence>
<keyword evidence="5" id="KW-1015">Disulfide bond</keyword>
<keyword evidence="2 7" id="KW-0812">Transmembrane</keyword>
<dbReference type="PANTHER" id="PTHR23278">
    <property type="entry name" value="SIDESTEP PROTEIN"/>
    <property type="match status" value="1"/>
</dbReference>
<evidence type="ECO:0000256" key="7">
    <source>
        <dbReference type="SAM" id="Phobius"/>
    </source>
</evidence>
<evidence type="ECO:0000256" key="1">
    <source>
        <dbReference type="ARBA" id="ARBA00004167"/>
    </source>
</evidence>
<dbReference type="FunCoup" id="A0A5N4B9C4">
    <property type="interactions" value="32"/>
</dbReference>
<feature type="transmembrane region" description="Helical" evidence="7">
    <location>
        <begin position="637"/>
        <end position="661"/>
    </location>
</feature>
<dbReference type="EMBL" id="VVIM01000001">
    <property type="protein sequence ID" value="KAB0805670.1"/>
    <property type="molecule type" value="Genomic_DNA"/>
</dbReference>
<dbReference type="InterPro" id="IPR003599">
    <property type="entry name" value="Ig_sub"/>
</dbReference>
<keyword evidence="3 7" id="KW-1133">Transmembrane helix</keyword>
<dbReference type="InterPro" id="IPR013783">
    <property type="entry name" value="Ig-like_fold"/>
</dbReference>
<feature type="domain" description="Ig-like" evidence="8">
    <location>
        <begin position="427"/>
        <end position="509"/>
    </location>
</feature>
<feature type="region of interest" description="Disordered" evidence="6">
    <location>
        <begin position="847"/>
        <end position="869"/>
    </location>
</feature>
<evidence type="ECO:0000256" key="4">
    <source>
        <dbReference type="ARBA" id="ARBA00023136"/>
    </source>
</evidence>
<dbReference type="SUPFAM" id="SSF48726">
    <property type="entry name" value="Immunoglobulin"/>
    <property type="match status" value="5"/>
</dbReference>
<sequence length="869" mass="96531">IFVTVQTVYAVEAVKGGVAKLPCDITPSVPNDKMQIVIWYKEGSARKPSPIYTFDSRDKPLEQGKHWADESILGGRAFFRHNEHPSKLTIDIVKDADAGVYLCRVDFQRTPTRNAKVNLTIIIPPEKLRILDERGMHMSHYVLGPYNEGVSANITCVATGGRPPPKVTWWLDNALLDDSCEYLSEKRVRNILHLERLQRRHLHSVFTCQASNNNLITPITSSVTLDMNLRPLWVKLLGENRPLSAENTYELSCEVIGSRPAPTITWWKGSIQMINTRETSSPDGNTTTSVLTFVPSIEDAGKYLSCRGQQQLIADSGIEDGWRLDIHHVPLVTLELGSNLNGSTIREGVDVYFECNIKSNPWVYRVSWRHNGKVLHNNPTSGTIVSNQSLVLQSVTRNRAGHYTCVGSNQEGDGESNSVQLDVKFAPVCKLGQTKSYGIARLEVAEIRCELEANPTDIQFVWKFNNTDNNALIVELPQNLVTSDRSRSILSYKPAAEYDYGTLLCSGRNEIGEQKEPCVFYVNPAGKPDALSNCSIQNQTTESIFVECVEGFDGGLQQEFIMEIYNVQQHKLVSSVSSKSPIFVVGGLESGNDFDVQLYASNKKGKSATVHLPASTLKSAEKHISASTSVPLHISPLLGALIGIVAALMLIAITVIIVIRLRHCGNERELKTYDDEGLSLSVTQCTTNGADKGNIETNGEMNGSMESLEEKNPDIIPHNNAEEFFEDDKQGYILINNGPVCTYPRFQAPVVIVGQNSHYDEYRTSDQNEEQFTQLSIPNRGVPYIIYNKPAPNNALYRQEAIVYGGREPSTQVLPCLQPLSPPYTLSTLQRKQRQVVHPHVSCSMQNEPITINDSGSDPILSRTQMDPC</sequence>
<evidence type="ECO:0000313" key="9">
    <source>
        <dbReference type="EMBL" id="KAB0805670.1"/>
    </source>
</evidence>
<dbReference type="AlphaFoldDB" id="A0A5N4B9C4"/>
<dbReference type="Pfam" id="PF07686">
    <property type="entry name" value="V-set"/>
    <property type="match status" value="1"/>
</dbReference>
<comment type="subcellular location">
    <subcellularLocation>
        <location evidence="1">Membrane</location>
        <topology evidence="1">Single-pass membrane protein</topology>
    </subcellularLocation>
</comment>
<dbReference type="GO" id="GO:0016020">
    <property type="term" value="C:membrane"/>
    <property type="evidence" value="ECO:0007669"/>
    <property type="project" value="UniProtKB-SubCell"/>
</dbReference>
<dbReference type="Pfam" id="PF13927">
    <property type="entry name" value="Ig_3"/>
    <property type="match status" value="2"/>
</dbReference>
<dbReference type="InterPro" id="IPR013162">
    <property type="entry name" value="CD80_C2-set"/>
</dbReference>
<dbReference type="PANTHER" id="PTHR23278:SF30">
    <property type="entry name" value="SIDESTEP VIII, ISOFORM B"/>
    <property type="match status" value="1"/>
</dbReference>